<accession>A0ABD3W4G2</accession>
<dbReference type="AlphaFoldDB" id="A0ABD3W4G2"/>
<proteinExistence type="predicted"/>
<dbReference type="CDD" id="cd06463">
    <property type="entry name" value="p23_like"/>
    <property type="match status" value="1"/>
</dbReference>
<name>A0ABD3W4G2_SINWO</name>
<reference evidence="2 3" key="1">
    <citation type="submission" date="2024-11" db="EMBL/GenBank/DDBJ databases">
        <title>Chromosome-level genome assembly of the freshwater bivalve Anodonta woodiana.</title>
        <authorList>
            <person name="Chen X."/>
        </authorList>
    </citation>
    <scope>NUCLEOTIDE SEQUENCE [LARGE SCALE GENOMIC DNA]</scope>
    <source>
        <strain evidence="2">MN2024</strain>
        <tissue evidence="2">Gills</tissue>
    </source>
</reference>
<dbReference type="InterPro" id="IPR008978">
    <property type="entry name" value="HSP20-like_chaperone"/>
</dbReference>
<dbReference type="Pfam" id="PF04969">
    <property type="entry name" value="CS"/>
    <property type="match status" value="1"/>
</dbReference>
<organism evidence="2 3">
    <name type="scientific">Sinanodonta woodiana</name>
    <name type="common">Chinese pond mussel</name>
    <name type="synonym">Anodonta woodiana</name>
    <dbReference type="NCBI Taxonomy" id="1069815"/>
    <lineage>
        <taxon>Eukaryota</taxon>
        <taxon>Metazoa</taxon>
        <taxon>Spiralia</taxon>
        <taxon>Lophotrochozoa</taxon>
        <taxon>Mollusca</taxon>
        <taxon>Bivalvia</taxon>
        <taxon>Autobranchia</taxon>
        <taxon>Heteroconchia</taxon>
        <taxon>Palaeoheterodonta</taxon>
        <taxon>Unionida</taxon>
        <taxon>Unionoidea</taxon>
        <taxon>Unionidae</taxon>
        <taxon>Unioninae</taxon>
        <taxon>Sinanodonta</taxon>
    </lineage>
</organism>
<evidence type="ECO:0000259" key="1">
    <source>
        <dbReference type="PROSITE" id="PS51203"/>
    </source>
</evidence>
<evidence type="ECO:0000313" key="3">
    <source>
        <dbReference type="Proteomes" id="UP001634394"/>
    </source>
</evidence>
<protein>
    <recommendedName>
        <fullName evidence="1">CS domain-containing protein</fullName>
    </recommendedName>
</protein>
<dbReference type="Gene3D" id="2.60.40.790">
    <property type="match status" value="1"/>
</dbReference>
<keyword evidence="3" id="KW-1185">Reference proteome</keyword>
<dbReference type="PROSITE" id="PS51203">
    <property type="entry name" value="CS"/>
    <property type="match status" value="1"/>
</dbReference>
<dbReference type="Proteomes" id="UP001634394">
    <property type="component" value="Unassembled WGS sequence"/>
</dbReference>
<dbReference type="InterPro" id="IPR007052">
    <property type="entry name" value="CS_dom"/>
</dbReference>
<dbReference type="SUPFAM" id="SSF49764">
    <property type="entry name" value="HSP20-like chaperones"/>
    <property type="match status" value="1"/>
</dbReference>
<comment type="caution">
    <text evidence="2">The sequence shown here is derived from an EMBL/GenBank/DDBJ whole genome shotgun (WGS) entry which is preliminary data.</text>
</comment>
<sequence length="135" mass="15499">MAEAPEFEIPSYACDEKTKEGYVRVIVSIRGLKKTSKIILKGIIPKSIKEAENAEVDSEFEQRSFVLTVKGHKGELSNKKYQLRIQQLPHEIISNQSYIKIDDSRILVFLKKLEDRSWYPELETGLETAEEKNVG</sequence>
<evidence type="ECO:0000313" key="2">
    <source>
        <dbReference type="EMBL" id="KAL3867643.1"/>
    </source>
</evidence>
<gene>
    <name evidence="2" type="ORF">ACJMK2_040517</name>
</gene>
<feature type="domain" description="CS" evidence="1">
    <location>
        <begin position="7"/>
        <end position="123"/>
    </location>
</feature>
<dbReference type="EMBL" id="JBJQND010000008">
    <property type="protein sequence ID" value="KAL3867643.1"/>
    <property type="molecule type" value="Genomic_DNA"/>
</dbReference>